<comment type="subcellular location">
    <subcellularLocation>
        <location evidence="1">Cell membrane</location>
        <topology evidence="1">Multi-pass membrane protein</topology>
    </subcellularLocation>
</comment>
<feature type="transmembrane region" description="Helical" evidence="6">
    <location>
        <begin position="57"/>
        <end position="76"/>
    </location>
</feature>
<evidence type="ECO:0000313" key="10">
    <source>
        <dbReference type="Proteomes" id="UP000185598"/>
    </source>
</evidence>
<dbReference type="GO" id="GO:0004190">
    <property type="term" value="F:aspartic-type endopeptidase activity"/>
    <property type="evidence" value="ECO:0007669"/>
    <property type="project" value="UniProtKB-EC"/>
</dbReference>
<dbReference type="EMBL" id="MKIN01000020">
    <property type="protein sequence ID" value="OLP50832.1"/>
    <property type="molecule type" value="Genomic_DNA"/>
</dbReference>
<feature type="transmembrane region" description="Helical" evidence="6">
    <location>
        <begin position="144"/>
        <end position="166"/>
    </location>
</feature>
<dbReference type="Pfam" id="PF01478">
    <property type="entry name" value="Peptidase_A24"/>
    <property type="match status" value="1"/>
</dbReference>
<protein>
    <submittedName>
        <fullName evidence="8 9">Peptidase</fullName>
        <ecNumber evidence="8">3.4.23.43</ecNumber>
    </submittedName>
</protein>
<dbReference type="InterPro" id="IPR052218">
    <property type="entry name" value="Preflagellin_Peptidase"/>
</dbReference>
<keyword evidence="3 6" id="KW-0812">Transmembrane</keyword>
<evidence type="ECO:0000256" key="6">
    <source>
        <dbReference type="SAM" id="Phobius"/>
    </source>
</evidence>
<keyword evidence="4 6" id="KW-1133">Transmembrane helix</keyword>
<proteinExistence type="predicted"/>
<evidence type="ECO:0000256" key="3">
    <source>
        <dbReference type="ARBA" id="ARBA00022692"/>
    </source>
</evidence>
<feature type="domain" description="Prepilin type IV endopeptidase peptidase" evidence="7">
    <location>
        <begin position="8"/>
        <end position="112"/>
    </location>
</feature>
<dbReference type="GO" id="GO:0005886">
    <property type="term" value="C:plasma membrane"/>
    <property type="evidence" value="ECO:0007669"/>
    <property type="project" value="UniProtKB-SubCell"/>
</dbReference>
<feature type="transmembrane region" description="Helical" evidence="6">
    <location>
        <begin position="88"/>
        <end position="118"/>
    </location>
</feature>
<dbReference type="EC" id="3.4.23.43" evidence="8"/>
<keyword evidence="8" id="KW-0378">Hydrolase</keyword>
<keyword evidence="5 6" id="KW-0472">Membrane</keyword>
<dbReference type="EMBL" id="JACIED010000005">
    <property type="protein sequence ID" value="MBB4009657.1"/>
    <property type="molecule type" value="Genomic_DNA"/>
</dbReference>
<keyword evidence="10" id="KW-1185">Reference proteome</keyword>
<reference evidence="9 10" key="1">
    <citation type="submission" date="2016-09" db="EMBL/GenBank/DDBJ databases">
        <title>Rhizobium oryziradicis sp. nov., isolated from the root of rice.</title>
        <authorList>
            <person name="Zhao J."/>
            <person name="Zhang X."/>
        </authorList>
    </citation>
    <scope>NUCLEOTIDE SEQUENCE [LARGE SCALE GENOMIC DNA]</scope>
    <source>
        <strain evidence="9 10">14971</strain>
    </source>
</reference>
<evidence type="ECO:0000259" key="7">
    <source>
        <dbReference type="Pfam" id="PF01478"/>
    </source>
</evidence>
<evidence type="ECO:0000256" key="2">
    <source>
        <dbReference type="ARBA" id="ARBA00022475"/>
    </source>
</evidence>
<organism evidence="9 10">
    <name type="scientific">Allorhizobium taibaishanense</name>
    <dbReference type="NCBI Taxonomy" id="887144"/>
    <lineage>
        <taxon>Bacteria</taxon>
        <taxon>Pseudomonadati</taxon>
        <taxon>Pseudomonadota</taxon>
        <taxon>Alphaproteobacteria</taxon>
        <taxon>Hyphomicrobiales</taxon>
        <taxon>Rhizobiaceae</taxon>
        <taxon>Rhizobium/Agrobacterium group</taxon>
        <taxon>Allorhizobium</taxon>
    </lineage>
</organism>
<dbReference type="Proteomes" id="UP000185598">
    <property type="component" value="Unassembled WGS sequence"/>
</dbReference>
<comment type="caution">
    <text evidence="9">The sequence shown here is derived from an EMBL/GenBank/DDBJ whole genome shotgun (WGS) entry which is preliminary data.</text>
</comment>
<reference evidence="8 11" key="2">
    <citation type="submission" date="2020-08" db="EMBL/GenBank/DDBJ databases">
        <title>Genomic Encyclopedia of Type Strains, Phase IV (KMG-IV): sequencing the most valuable type-strain genomes for metagenomic binning, comparative biology and taxonomic classification.</title>
        <authorList>
            <person name="Goeker M."/>
        </authorList>
    </citation>
    <scope>NUCLEOTIDE SEQUENCE [LARGE SCALE GENOMIC DNA]</scope>
    <source>
        <strain evidence="8 11">DSM 100021</strain>
    </source>
</reference>
<evidence type="ECO:0000256" key="4">
    <source>
        <dbReference type="ARBA" id="ARBA00022989"/>
    </source>
</evidence>
<evidence type="ECO:0000256" key="5">
    <source>
        <dbReference type="ARBA" id="ARBA00023136"/>
    </source>
</evidence>
<evidence type="ECO:0000313" key="11">
    <source>
        <dbReference type="Proteomes" id="UP000544107"/>
    </source>
</evidence>
<keyword evidence="2" id="KW-1003">Cell membrane</keyword>
<dbReference type="OrthoDB" id="5329005at2"/>
<gene>
    <name evidence="9" type="ORF">BJF91_06170</name>
    <name evidence="8" type="ORF">GGQ71_003945</name>
</gene>
<evidence type="ECO:0000256" key="1">
    <source>
        <dbReference type="ARBA" id="ARBA00004651"/>
    </source>
</evidence>
<name>A0A1Q9A8C4_9HYPH</name>
<sequence>MLAITLSLVFPLCMAMAAFTDLFEMKIPNKIPLSLLLGFAALAIALGLPLTLIGMQIFGGLIVFMGCFTLFAFNVMGGGDAKLLTAAAVWYGFNISLVEFLIEVALFGGVLTVMIVLLRSQANTVMALGLRLPRSLIVEKKIPYGIAIAVGGFCSFLSAPLIAIALSRAAQ</sequence>
<evidence type="ECO:0000313" key="8">
    <source>
        <dbReference type="EMBL" id="MBB4009657.1"/>
    </source>
</evidence>
<dbReference type="PANTHER" id="PTHR36506">
    <property type="entry name" value="PREFLAGELLIN PEPTIDASE"/>
    <property type="match status" value="1"/>
</dbReference>
<evidence type="ECO:0000313" key="9">
    <source>
        <dbReference type="EMBL" id="OLP50832.1"/>
    </source>
</evidence>
<dbReference type="Proteomes" id="UP000544107">
    <property type="component" value="Unassembled WGS sequence"/>
</dbReference>
<dbReference type="PANTHER" id="PTHR36506:SF1">
    <property type="entry name" value="PREFLAGELLIN PEPTIDASE"/>
    <property type="match status" value="1"/>
</dbReference>
<accession>A0A1Q9A8C4</accession>
<dbReference type="InterPro" id="IPR000045">
    <property type="entry name" value="Prepilin_IV_endopep_pep"/>
</dbReference>
<dbReference type="AlphaFoldDB" id="A0A1Q9A8C4"/>
<feature type="transmembrane region" description="Helical" evidence="6">
    <location>
        <begin position="33"/>
        <end position="50"/>
    </location>
</feature>
<dbReference type="RefSeq" id="WP_075613535.1">
    <property type="nucleotide sequence ID" value="NZ_JACIED010000005.1"/>
</dbReference>
<dbReference type="Gene3D" id="1.20.120.1220">
    <property type="match status" value="1"/>
</dbReference>
<dbReference type="STRING" id="887144.BJF91_06170"/>